<dbReference type="EMBL" id="RCHU01000122">
    <property type="protein sequence ID" value="TKS13878.1"/>
    <property type="molecule type" value="Genomic_DNA"/>
</dbReference>
<dbReference type="InterPro" id="IPR036226">
    <property type="entry name" value="LipOase_C_sf"/>
</dbReference>
<dbReference type="PROSITE" id="PS51393">
    <property type="entry name" value="LIPOXYGENASE_3"/>
    <property type="match status" value="2"/>
</dbReference>
<dbReference type="Pfam" id="PF00305">
    <property type="entry name" value="Lipoxygenase"/>
    <property type="match status" value="2"/>
</dbReference>
<dbReference type="InterPro" id="IPR013819">
    <property type="entry name" value="LipOase_C"/>
</dbReference>
<dbReference type="AlphaFoldDB" id="A0A4U5QSH5"/>
<evidence type="ECO:0000256" key="1">
    <source>
        <dbReference type="ARBA" id="ARBA00022723"/>
    </source>
</evidence>
<organism evidence="5">
    <name type="scientific">Populus alba</name>
    <name type="common">White poplar</name>
    <dbReference type="NCBI Taxonomy" id="43335"/>
    <lineage>
        <taxon>Eukaryota</taxon>
        <taxon>Viridiplantae</taxon>
        <taxon>Streptophyta</taxon>
        <taxon>Embryophyta</taxon>
        <taxon>Tracheophyta</taxon>
        <taxon>Spermatophyta</taxon>
        <taxon>Magnoliopsida</taxon>
        <taxon>eudicotyledons</taxon>
        <taxon>Gunneridae</taxon>
        <taxon>Pentapetalae</taxon>
        <taxon>rosids</taxon>
        <taxon>fabids</taxon>
        <taxon>Malpighiales</taxon>
        <taxon>Salicaceae</taxon>
        <taxon>Saliceae</taxon>
        <taxon>Populus</taxon>
    </lineage>
</organism>
<dbReference type="GO" id="GO:0046872">
    <property type="term" value="F:metal ion binding"/>
    <property type="evidence" value="ECO:0007669"/>
    <property type="project" value="UniProtKB-KW"/>
</dbReference>
<feature type="domain" description="Lipoxygenase" evidence="4">
    <location>
        <begin position="1"/>
        <end position="56"/>
    </location>
</feature>
<dbReference type="InterPro" id="IPR000907">
    <property type="entry name" value="LipOase"/>
</dbReference>
<dbReference type="GO" id="GO:0034440">
    <property type="term" value="P:lipid oxidation"/>
    <property type="evidence" value="ECO:0007669"/>
    <property type="project" value="InterPro"/>
</dbReference>
<sequence>MVVEDPTAKHGLKLTIKDHPFANDGLILRDAIKQWVSDCVDLYYPETSMVESDKELNHGGPRLGLKAMKTRMNHVHVWWVLPQLEPMATEVAPSDEELKLFLMKPGFALLKYFPSQIQARKVMIVLDVISSHSPDEEYIGEQMEL</sequence>
<keyword evidence="2" id="KW-0223">Dioxygenase</keyword>
<dbReference type="PANTHER" id="PTHR11771">
    <property type="entry name" value="LIPOXYGENASE"/>
    <property type="match status" value="1"/>
</dbReference>
<feature type="domain" description="Lipoxygenase" evidence="4">
    <location>
        <begin position="86"/>
        <end position="145"/>
    </location>
</feature>
<name>A0A4U5QSH5_POPAL</name>
<dbReference type="Gene3D" id="1.20.245.10">
    <property type="entry name" value="Lipoxygenase-1, Domain 5"/>
    <property type="match status" value="1"/>
</dbReference>
<dbReference type="GO" id="GO:0016702">
    <property type="term" value="F:oxidoreductase activity, acting on single donors with incorporation of molecular oxygen, incorporation of two atoms of oxygen"/>
    <property type="evidence" value="ECO:0007669"/>
    <property type="project" value="InterPro"/>
</dbReference>
<dbReference type="SUPFAM" id="SSF48484">
    <property type="entry name" value="Lipoxigenase"/>
    <property type="match status" value="1"/>
</dbReference>
<protein>
    <recommendedName>
        <fullName evidence="4">Lipoxygenase domain-containing protein</fullName>
    </recommendedName>
</protein>
<evidence type="ECO:0000259" key="4">
    <source>
        <dbReference type="PROSITE" id="PS51393"/>
    </source>
</evidence>
<keyword evidence="1" id="KW-0479">Metal-binding</keyword>
<evidence type="ECO:0000256" key="2">
    <source>
        <dbReference type="ARBA" id="ARBA00022964"/>
    </source>
</evidence>
<dbReference type="STRING" id="43335.A0A4U5QSH5"/>
<comment type="caution">
    <text evidence="5">The sequence shown here is derived from an EMBL/GenBank/DDBJ whole genome shotgun (WGS) entry which is preliminary data.</text>
</comment>
<keyword evidence="3" id="KW-0560">Oxidoreductase</keyword>
<evidence type="ECO:0000313" key="5">
    <source>
        <dbReference type="EMBL" id="TKS13878.1"/>
    </source>
</evidence>
<accession>A0A4U5QSH5</accession>
<proteinExistence type="predicted"/>
<gene>
    <name evidence="5" type="ORF">D5086_0000048750</name>
</gene>
<evidence type="ECO:0000256" key="3">
    <source>
        <dbReference type="ARBA" id="ARBA00023002"/>
    </source>
</evidence>
<reference evidence="5" key="1">
    <citation type="submission" date="2018-10" db="EMBL/GenBank/DDBJ databases">
        <title>Population genomic analysis revealed the cold adaptation of white poplar.</title>
        <authorList>
            <person name="Liu Y.-J."/>
        </authorList>
    </citation>
    <scope>NUCLEOTIDE SEQUENCE [LARGE SCALE GENOMIC DNA]</scope>
    <source>
        <strain evidence="5">PAL-ZL1</strain>
    </source>
</reference>